<dbReference type="SUPFAM" id="SSF52540">
    <property type="entry name" value="P-loop containing nucleoside triphosphate hydrolases"/>
    <property type="match status" value="1"/>
</dbReference>
<evidence type="ECO:0000313" key="8">
    <source>
        <dbReference type="Proteomes" id="UP000641386"/>
    </source>
</evidence>
<feature type="compositionally biased region" description="Acidic residues" evidence="5">
    <location>
        <begin position="415"/>
        <end position="473"/>
    </location>
</feature>
<dbReference type="Pfam" id="PF00005">
    <property type="entry name" value="ABC_tran"/>
    <property type="match status" value="1"/>
</dbReference>
<proteinExistence type="inferred from homology"/>
<protein>
    <submittedName>
        <fullName evidence="7">Peptide ABC transporter ATP-binding protein</fullName>
    </submittedName>
</protein>
<dbReference type="NCBIfam" id="NF008453">
    <property type="entry name" value="PRK11308.1"/>
    <property type="match status" value="1"/>
</dbReference>
<dbReference type="Pfam" id="PF08352">
    <property type="entry name" value="oligo_HPY"/>
    <property type="match status" value="1"/>
</dbReference>
<evidence type="ECO:0000256" key="4">
    <source>
        <dbReference type="ARBA" id="ARBA00022840"/>
    </source>
</evidence>
<dbReference type="GO" id="GO:0015833">
    <property type="term" value="P:peptide transport"/>
    <property type="evidence" value="ECO:0007669"/>
    <property type="project" value="InterPro"/>
</dbReference>
<feature type="region of interest" description="Disordered" evidence="5">
    <location>
        <begin position="406"/>
        <end position="501"/>
    </location>
</feature>
<sequence length="501" mass="53139">MSENAEDKAVSIPAQSDGAEAEAAGTATLTKEAAPGEILLKVTGLQKHFPIKKGLLQRQVGAVRAVDGLDFEVRSGETLGVVGESGCGKSTMGRLITRLLEPTGGQIEFEGKDITHLGVSGMRPMRRDVQMIFQDPYSSLNPRHTIGTIVGAPFRLQGVVPEGGIKKEVQRLLSVVGLNPEHYNRYPHEFSGGQRQRIGIARALALKPKLVVADEPVSALDVSIQAQVVNLLDDLQQELGLTYVIIAHDLSVVRHVSDRIAVMYLGKIVELADRESLYKAPMHPYTKALMSAVPIPDPKRKNAKSDRILLKGDVPSPISPPSGCRFHTRCWKATEICRTTEPALKELKPGQRVACHHPENFEDQAPQDTVLLTAAKEAAELVSEEALAKSAETSAAVAAAADEIAEAQAEADTPSSDDTEEPAEASADADADADAESDVESEADAESASDAESESASESETGSEPEADTDADAETAASEASSSASDSSGDSDSDSQESSKD</sequence>
<accession>A0A919AK73</accession>
<dbReference type="EMBL" id="BNBC01000057">
    <property type="protein sequence ID" value="GHF09910.1"/>
    <property type="molecule type" value="Genomic_DNA"/>
</dbReference>
<gene>
    <name evidence="7" type="ORF">GCM10014715_77070</name>
</gene>
<dbReference type="InterPro" id="IPR013563">
    <property type="entry name" value="Oligopep_ABC_C"/>
</dbReference>
<feature type="compositionally biased region" description="Low complexity" evidence="5">
    <location>
        <begin position="474"/>
        <end position="488"/>
    </location>
</feature>
<dbReference type="GO" id="GO:0005524">
    <property type="term" value="F:ATP binding"/>
    <property type="evidence" value="ECO:0007669"/>
    <property type="project" value="UniProtKB-KW"/>
</dbReference>
<dbReference type="InterPro" id="IPR017871">
    <property type="entry name" value="ABC_transporter-like_CS"/>
</dbReference>
<dbReference type="PROSITE" id="PS50893">
    <property type="entry name" value="ABC_TRANSPORTER_2"/>
    <property type="match status" value="1"/>
</dbReference>
<evidence type="ECO:0000256" key="5">
    <source>
        <dbReference type="SAM" id="MobiDB-lite"/>
    </source>
</evidence>
<dbReference type="Proteomes" id="UP000641386">
    <property type="component" value="Unassembled WGS sequence"/>
</dbReference>
<dbReference type="SMART" id="SM00382">
    <property type="entry name" value="AAA"/>
    <property type="match status" value="1"/>
</dbReference>
<reference evidence="7" key="2">
    <citation type="submission" date="2020-09" db="EMBL/GenBank/DDBJ databases">
        <authorList>
            <person name="Sun Q."/>
            <person name="Ohkuma M."/>
        </authorList>
    </citation>
    <scope>NUCLEOTIDE SEQUENCE</scope>
    <source>
        <strain evidence="7">JCM 3302</strain>
    </source>
</reference>
<evidence type="ECO:0000259" key="6">
    <source>
        <dbReference type="PROSITE" id="PS50893"/>
    </source>
</evidence>
<feature type="domain" description="ABC transporter" evidence="6">
    <location>
        <begin position="40"/>
        <end position="290"/>
    </location>
</feature>
<dbReference type="FunFam" id="3.40.50.300:FF:000016">
    <property type="entry name" value="Oligopeptide ABC transporter ATP-binding component"/>
    <property type="match status" value="1"/>
</dbReference>
<dbReference type="NCBIfam" id="TIGR01727">
    <property type="entry name" value="oligo_HPY"/>
    <property type="match status" value="1"/>
</dbReference>
<dbReference type="GO" id="GO:0055085">
    <property type="term" value="P:transmembrane transport"/>
    <property type="evidence" value="ECO:0007669"/>
    <property type="project" value="UniProtKB-ARBA"/>
</dbReference>
<evidence type="ECO:0000256" key="1">
    <source>
        <dbReference type="ARBA" id="ARBA00005417"/>
    </source>
</evidence>
<dbReference type="AlphaFoldDB" id="A0A919AK73"/>
<keyword evidence="2" id="KW-0813">Transport</keyword>
<dbReference type="InterPro" id="IPR003439">
    <property type="entry name" value="ABC_transporter-like_ATP-bd"/>
</dbReference>
<dbReference type="GO" id="GO:0016887">
    <property type="term" value="F:ATP hydrolysis activity"/>
    <property type="evidence" value="ECO:0007669"/>
    <property type="project" value="InterPro"/>
</dbReference>
<dbReference type="InterPro" id="IPR050319">
    <property type="entry name" value="ABC_transp_ATP-bind"/>
</dbReference>
<dbReference type="CDD" id="cd03257">
    <property type="entry name" value="ABC_NikE_OppD_transporters"/>
    <property type="match status" value="1"/>
</dbReference>
<name>A0A919AK73_9ACTN</name>
<comment type="caution">
    <text evidence="7">The sequence shown here is derived from an EMBL/GenBank/DDBJ whole genome shotgun (WGS) entry which is preliminary data.</text>
</comment>
<evidence type="ECO:0000256" key="3">
    <source>
        <dbReference type="ARBA" id="ARBA00022741"/>
    </source>
</evidence>
<keyword evidence="8" id="KW-1185">Reference proteome</keyword>
<dbReference type="PROSITE" id="PS00211">
    <property type="entry name" value="ABC_TRANSPORTER_1"/>
    <property type="match status" value="1"/>
</dbReference>
<dbReference type="PANTHER" id="PTHR43776">
    <property type="entry name" value="TRANSPORT ATP-BINDING PROTEIN"/>
    <property type="match status" value="1"/>
</dbReference>
<dbReference type="Gene3D" id="3.40.50.300">
    <property type="entry name" value="P-loop containing nucleotide triphosphate hydrolases"/>
    <property type="match status" value="1"/>
</dbReference>
<dbReference type="InterPro" id="IPR027417">
    <property type="entry name" value="P-loop_NTPase"/>
</dbReference>
<comment type="similarity">
    <text evidence="1">Belongs to the ABC transporter superfamily.</text>
</comment>
<organism evidence="7 8">
    <name type="scientific">Streptomyces spiralis</name>
    <dbReference type="NCBI Taxonomy" id="66376"/>
    <lineage>
        <taxon>Bacteria</taxon>
        <taxon>Bacillati</taxon>
        <taxon>Actinomycetota</taxon>
        <taxon>Actinomycetes</taxon>
        <taxon>Kitasatosporales</taxon>
        <taxon>Streptomycetaceae</taxon>
        <taxon>Streptomyces</taxon>
    </lineage>
</organism>
<dbReference type="InterPro" id="IPR003593">
    <property type="entry name" value="AAA+_ATPase"/>
</dbReference>
<keyword evidence="3" id="KW-0547">Nucleotide-binding</keyword>
<evidence type="ECO:0000256" key="2">
    <source>
        <dbReference type="ARBA" id="ARBA00022448"/>
    </source>
</evidence>
<evidence type="ECO:0000313" key="7">
    <source>
        <dbReference type="EMBL" id="GHF09910.1"/>
    </source>
</evidence>
<dbReference type="PANTHER" id="PTHR43776:SF7">
    <property type="entry name" value="D,D-DIPEPTIDE TRANSPORT ATP-BINDING PROTEIN DDPF-RELATED"/>
    <property type="match status" value="1"/>
</dbReference>
<reference evidence="7" key="1">
    <citation type="journal article" date="2014" name="Int. J. Syst. Evol. Microbiol.">
        <title>Complete genome sequence of Corynebacterium casei LMG S-19264T (=DSM 44701T), isolated from a smear-ripened cheese.</title>
        <authorList>
            <consortium name="US DOE Joint Genome Institute (JGI-PGF)"/>
            <person name="Walter F."/>
            <person name="Albersmeier A."/>
            <person name="Kalinowski J."/>
            <person name="Ruckert C."/>
        </authorList>
    </citation>
    <scope>NUCLEOTIDE SEQUENCE</scope>
    <source>
        <strain evidence="7">JCM 3302</strain>
    </source>
</reference>
<keyword evidence="4 7" id="KW-0067">ATP-binding</keyword>